<name>A0A8S1VR15_9CILI</name>
<evidence type="ECO:0000256" key="6">
    <source>
        <dbReference type="SAM" id="SignalP"/>
    </source>
</evidence>
<dbReference type="AlphaFoldDB" id="A0A8S1VR15"/>
<reference evidence="8" key="1">
    <citation type="submission" date="2021-01" db="EMBL/GenBank/DDBJ databases">
        <authorList>
            <consortium name="Genoscope - CEA"/>
            <person name="William W."/>
        </authorList>
    </citation>
    <scope>NUCLEOTIDE SEQUENCE</scope>
</reference>
<keyword evidence="4" id="KW-1133">Transmembrane helix</keyword>
<evidence type="ECO:0000256" key="4">
    <source>
        <dbReference type="ARBA" id="ARBA00022989"/>
    </source>
</evidence>
<comment type="subcellular location">
    <subcellularLocation>
        <location evidence="1">Membrane</location>
        <topology evidence="1">Single-pass membrane protein</topology>
    </subcellularLocation>
</comment>
<feature type="signal peptide" evidence="6">
    <location>
        <begin position="1"/>
        <end position="18"/>
    </location>
</feature>
<dbReference type="InterPro" id="IPR019008">
    <property type="entry name" value="Beta_sandwich_EMC7"/>
</dbReference>
<comment type="caution">
    <text evidence="8">The sequence shown here is derived from an EMBL/GenBank/DDBJ whole genome shotgun (WGS) entry which is preliminary data.</text>
</comment>
<evidence type="ECO:0000256" key="3">
    <source>
        <dbReference type="ARBA" id="ARBA00022729"/>
    </source>
</evidence>
<dbReference type="EMBL" id="CAJJDO010000071">
    <property type="protein sequence ID" value="CAD8179191.1"/>
    <property type="molecule type" value="Genomic_DNA"/>
</dbReference>
<dbReference type="Pfam" id="PF09430">
    <property type="entry name" value="EMC7_beta-sandw"/>
    <property type="match status" value="1"/>
</dbReference>
<feature type="domain" description="ER membrane protein complex subunit 7 beta-sandwich" evidence="7">
    <location>
        <begin position="43"/>
        <end position="152"/>
    </location>
</feature>
<dbReference type="GO" id="GO:0072546">
    <property type="term" value="C:EMC complex"/>
    <property type="evidence" value="ECO:0007669"/>
    <property type="project" value="TreeGrafter"/>
</dbReference>
<sequence length="192" mass="22877">MAIFNLMLLVAFPMIVFSAQSKIEGKILQQLQREFVHDDPILKVTLNYGQYETHTQKNGIFAFYNIPNGRYFLEVHSRYFVYESAFIDVYTSNKGTNVAVSKIHPISRQRPKQQQQQNKQQRIQTRDQMLFEIIQRKDYFEKEEELSLSSIYQNQYFFMIAITVLMLFFVKKMPIEELQSAERAPQQQQQQQ</sequence>
<evidence type="ECO:0000313" key="9">
    <source>
        <dbReference type="Proteomes" id="UP000689195"/>
    </source>
</evidence>
<evidence type="ECO:0000256" key="2">
    <source>
        <dbReference type="ARBA" id="ARBA00022692"/>
    </source>
</evidence>
<evidence type="ECO:0000313" key="8">
    <source>
        <dbReference type="EMBL" id="CAD8179191.1"/>
    </source>
</evidence>
<proteinExistence type="predicted"/>
<protein>
    <recommendedName>
        <fullName evidence="7">ER membrane protein complex subunit 7 beta-sandwich domain-containing protein</fullName>
    </recommendedName>
</protein>
<evidence type="ECO:0000259" key="7">
    <source>
        <dbReference type="Pfam" id="PF09430"/>
    </source>
</evidence>
<dbReference type="OrthoDB" id="27095at2759"/>
<keyword evidence="5" id="KW-0472">Membrane</keyword>
<keyword evidence="9" id="KW-1185">Reference proteome</keyword>
<evidence type="ECO:0000256" key="1">
    <source>
        <dbReference type="ARBA" id="ARBA00004167"/>
    </source>
</evidence>
<keyword evidence="2" id="KW-0812">Transmembrane</keyword>
<gene>
    <name evidence="8" type="ORF">PPENT_87.1.T0710122</name>
</gene>
<accession>A0A8S1VR15</accession>
<organism evidence="8 9">
    <name type="scientific">Paramecium pentaurelia</name>
    <dbReference type="NCBI Taxonomy" id="43138"/>
    <lineage>
        <taxon>Eukaryota</taxon>
        <taxon>Sar</taxon>
        <taxon>Alveolata</taxon>
        <taxon>Ciliophora</taxon>
        <taxon>Intramacronucleata</taxon>
        <taxon>Oligohymenophorea</taxon>
        <taxon>Peniculida</taxon>
        <taxon>Parameciidae</taxon>
        <taxon>Paramecium</taxon>
    </lineage>
</organism>
<dbReference type="InterPro" id="IPR039163">
    <property type="entry name" value="EMC7"/>
</dbReference>
<feature type="chain" id="PRO_5035893530" description="ER membrane protein complex subunit 7 beta-sandwich domain-containing protein" evidence="6">
    <location>
        <begin position="19"/>
        <end position="192"/>
    </location>
</feature>
<evidence type="ECO:0000256" key="5">
    <source>
        <dbReference type="ARBA" id="ARBA00023136"/>
    </source>
</evidence>
<dbReference type="PANTHER" id="PTHR13605">
    <property type="entry name" value="ER MEMBRANE PROTEIN COMPLEX SUBUNIT 7"/>
    <property type="match status" value="1"/>
</dbReference>
<dbReference type="PANTHER" id="PTHR13605:SF4">
    <property type="entry name" value="ER MEMBRANE PROTEIN COMPLEX SUBUNIT 7"/>
    <property type="match status" value="1"/>
</dbReference>
<keyword evidence="3 6" id="KW-0732">Signal</keyword>
<dbReference type="Proteomes" id="UP000689195">
    <property type="component" value="Unassembled WGS sequence"/>
</dbReference>